<accession>A0A811THG9</accession>
<dbReference type="Proteomes" id="UP000612009">
    <property type="component" value="Unassembled WGS sequence"/>
</dbReference>
<gene>
    <name evidence="1" type="ORF">LAKADJCE_01000</name>
</gene>
<dbReference type="EMBL" id="CAJHIR010000100">
    <property type="protein sequence ID" value="CAD6494920.1"/>
    <property type="molecule type" value="Genomic_DNA"/>
</dbReference>
<proteinExistence type="predicted"/>
<organism evidence="1 2">
    <name type="scientific">Candidatus Argoarchaeum ethanivorans</name>
    <dbReference type="NCBI Taxonomy" id="2608793"/>
    <lineage>
        <taxon>Archaea</taxon>
        <taxon>Methanobacteriati</taxon>
        <taxon>Methanobacteriota</taxon>
        <taxon>Stenosarchaea group</taxon>
        <taxon>Methanomicrobia</taxon>
        <taxon>Methanosarcinales</taxon>
        <taxon>Methanosarcinales incertae sedis</taxon>
        <taxon>GOM Arc I cluster</taxon>
        <taxon>Candidatus Argoarchaeum</taxon>
    </lineage>
</organism>
<evidence type="ECO:0000313" key="1">
    <source>
        <dbReference type="EMBL" id="CAD6494920.1"/>
    </source>
</evidence>
<name>A0A811THG9_9EURY</name>
<protein>
    <submittedName>
        <fullName evidence="1">Uncharacterized protein</fullName>
    </submittedName>
</protein>
<comment type="caution">
    <text evidence="1">The sequence shown here is derived from an EMBL/GenBank/DDBJ whole genome shotgun (WGS) entry which is preliminary data.</text>
</comment>
<evidence type="ECO:0000313" key="2">
    <source>
        <dbReference type="Proteomes" id="UP000612009"/>
    </source>
</evidence>
<reference evidence="1" key="1">
    <citation type="submission" date="2020-10" db="EMBL/GenBank/DDBJ databases">
        <authorList>
            <person name="Hahn C.J."/>
            <person name="Laso-Perez R."/>
            <person name="Vulcano F."/>
            <person name="Vaziourakis K.-M."/>
            <person name="Stokke R."/>
            <person name="Steen I.H."/>
            <person name="Teske A."/>
            <person name="Boetius A."/>
            <person name="Liebeke M."/>
            <person name="Amann R."/>
            <person name="Knittel K."/>
        </authorList>
    </citation>
    <scope>NUCLEOTIDE SEQUENCE</scope>
    <source>
        <strain evidence="1">Gfbio:e3339647-f889-4370-9287-4fb5cb688e4c:AG392J18_GoMArc1</strain>
    </source>
</reference>
<sequence>MAVNIERYVNFAMQASYQLVHFRGYNHTHGIWYIYNITASRLNFREYSLKVGEFCSCGIHCREHAFNPMVLDVLYCFNCHPADLILRFLDCVNSLNIRGGYKSVHHIYVTANACINVIFNYPGKSAYICTRV</sequence>
<dbReference type="AlphaFoldDB" id="A0A811THG9"/>